<dbReference type="Proteomes" id="UP000440694">
    <property type="component" value="Unassembled WGS sequence"/>
</dbReference>
<evidence type="ECO:0000313" key="2">
    <source>
        <dbReference type="Proteomes" id="UP000440694"/>
    </source>
</evidence>
<protein>
    <submittedName>
        <fullName evidence="1">Cellulose biosynthesis protein BcsS</fullName>
    </submittedName>
</protein>
<gene>
    <name evidence="1" type="primary">bcsS</name>
    <name evidence="1" type="ORF">GIW81_09045</name>
</gene>
<keyword evidence="2" id="KW-1185">Reference proteome</keyword>
<name>A0A6I3KKM5_9HYPH</name>
<evidence type="ECO:0000313" key="1">
    <source>
        <dbReference type="EMBL" id="MTD94480.1"/>
    </source>
</evidence>
<comment type="caution">
    <text evidence="1">The sequence shown here is derived from an EMBL/GenBank/DDBJ whole genome shotgun (WGS) entry which is preliminary data.</text>
</comment>
<proteinExistence type="predicted"/>
<dbReference type="RefSeq" id="WP_154738900.1">
    <property type="nucleotide sequence ID" value="NZ_WMBQ01000001.1"/>
</dbReference>
<dbReference type="AlphaFoldDB" id="A0A6I3KKM5"/>
<dbReference type="InterPro" id="IPR031485">
    <property type="entry name" value="CBP_BcsS"/>
</dbReference>
<reference evidence="1 2" key="1">
    <citation type="submission" date="2019-11" db="EMBL/GenBank/DDBJ databases">
        <title>Identification of a novel strain.</title>
        <authorList>
            <person name="Xu Q."/>
            <person name="Wang G."/>
        </authorList>
    </citation>
    <scope>NUCLEOTIDE SEQUENCE [LARGE SCALE GENOMIC DNA]</scope>
    <source>
        <strain evidence="2">xq</strain>
    </source>
</reference>
<accession>A0A6I3KKM5</accession>
<dbReference type="EMBL" id="WMBQ01000001">
    <property type="protein sequence ID" value="MTD94480.1"/>
    <property type="molecule type" value="Genomic_DNA"/>
</dbReference>
<sequence>MAGASLKSVQRWLTAMTIAVGILFSTPLVAQAEPATPGWREVWTGVDASSHVWLLYGGVTVAPHSDIFSEGVRLRVAGGYGGYTYEGERRGQLQAFNARTAYAEALVGYYKQFGPLFAKGFVGVAAIEHDVDPIDPENPVQGQEVGPKVVAEFWLNMGSSAWSQVDLSWTSAHQTAAARLRAGYRIWGDLSVGPEGGLNSNDLGEDARAGLFARYAWAGGEFSLAGGFAGRFLEDAQSLKDPYANANLLMQF</sequence>
<dbReference type="Pfam" id="PF17036">
    <property type="entry name" value="CBP_BcsS"/>
    <property type="match status" value="1"/>
</dbReference>
<organism evidence="1 2">
    <name type="scientific">Hyphomicrobium album</name>
    <dbReference type="NCBI Taxonomy" id="2665159"/>
    <lineage>
        <taxon>Bacteria</taxon>
        <taxon>Pseudomonadati</taxon>
        <taxon>Pseudomonadota</taxon>
        <taxon>Alphaproteobacteria</taxon>
        <taxon>Hyphomicrobiales</taxon>
        <taxon>Hyphomicrobiaceae</taxon>
        <taxon>Hyphomicrobium</taxon>
    </lineage>
</organism>